<gene>
    <name evidence="1" type="ORF">Y1Q_0013687</name>
</gene>
<dbReference type="EMBL" id="AKHW03001146">
    <property type="protein sequence ID" value="KYO43698.1"/>
    <property type="molecule type" value="Genomic_DNA"/>
</dbReference>
<dbReference type="AlphaFoldDB" id="A0A151P3S1"/>
<evidence type="ECO:0000313" key="1">
    <source>
        <dbReference type="EMBL" id="KYO43698.1"/>
    </source>
</evidence>
<name>A0A151P3S1_ALLMI</name>
<evidence type="ECO:0000313" key="2">
    <source>
        <dbReference type="Proteomes" id="UP000050525"/>
    </source>
</evidence>
<organism evidence="1 2">
    <name type="scientific">Alligator mississippiensis</name>
    <name type="common">American alligator</name>
    <dbReference type="NCBI Taxonomy" id="8496"/>
    <lineage>
        <taxon>Eukaryota</taxon>
        <taxon>Metazoa</taxon>
        <taxon>Chordata</taxon>
        <taxon>Craniata</taxon>
        <taxon>Vertebrata</taxon>
        <taxon>Euteleostomi</taxon>
        <taxon>Archelosauria</taxon>
        <taxon>Archosauria</taxon>
        <taxon>Crocodylia</taxon>
        <taxon>Alligatoridae</taxon>
        <taxon>Alligatorinae</taxon>
        <taxon>Alligator</taxon>
    </lineage>
</organism>
<keyword evidence="2" id="KW-1185">Reference proteome</keyword>
<dbReference type="Proteomes" id="UP000050525">
    <property type="component" value="Unassembled WGS sequence"/>
</dbReference>
<comment type="caution">
    <text evidence="1">The sequence shown here is derived from an EMBL/GenBank/DDBJ whole genome shotgun (WGS) entry which is preliminary data.</text>
</comment>
<accession>A0A151P3S1</accession>
<protein>
    <submittedName>
        <fullName evidence="1">Uncharacterized protein</fullName>
    </submittedName>
</protein>
<reference evidence="1 2" key="1">
    <citation type="journal article" date="2012" name="Genome Biol.">
        <title>Sequencing three crocodilian genomes to illuminate the evolution of archosaurs and amniotes.</title>
        <authorList>
            <person name="St John J.A."/>
            <person name="Braun E.L."/>
            <person name="Isberg S.R."/>
            <person name="Miles L.G."/>
            <person name="Chong A.Y."/>
            <person name="Gongora J."/>
            <person name="Dalzell P."/>
            <person name="Moran C."/>
            <person name="Bed'hom B."/>
            <person name="Abzhanov A."/>
            <person name="Burgess S.C."/>
            <person name="Cooksey A.M."/>
            <person name="Castoe T.A."/>
            <person name="Crawford N.G."/>
            <person name="Densmore L.D."/>
            <person name="Drew J.C."/>
            <person name="Edwards S.V."/>
            <person name="Faircloth B.C."/>
            <person name="Fujita M.K."/>
            <person name="Greenwold M.J."/>
            <person name="Hoffmann F.G."/>
            <person name="Howard J.M."/>
            <person name="Iguchi T."/>
            <person name="Janes D.E."/>
            <person name="Khan S.Y."/>
            <person name="Kohno S."/>
            <person name="de Koning A.J."/>
            <person name="Lance S.L."/>
            <person name="McCarthy F.M."/>
            <person name="McCormack J.E."/>
            <person name="Merchant M.E."/>
            <person name="Peterson D.G."/>
            <person name="Pollock D.D."/>
            <person name="Pourmand N."/>
            <person name="Raney B.J."/>
            <person name="Roessler K.A."/>
            <person name="Sanford J.R."/>
            <person name="Sawyer R.H."/>
            <person name="Schmidt C.J."/>
            <person name="Triplett E.W."/>
            <person name="Tuberville T.D."/>
            <person name="Venegas-Anaya M."/>
            <person name="Howard J.T."/>
            <person name="Jarvis E.D."/>
            <person name="Guillette L.J.Jr."/>
            <person name="Glenn T.C."/>
            <person name="Green R.E."/>
            <person name="Ray D.A."/>
        </authorList>
    </citation>
    <scope>NUCLEOTIDE SEQUENCE [LARGE SCALE GENOMIC DNA]</scope>
    <source>
        <strain evidence="1">KSC_2009_1</strain>
    </source>
</reference>
<sequence>MGMASAQYLLSSPKSTWCSKASLLLQSNHCLCSGRPKLLIGISTRRLNFFNLVTLQIDYRYWDYKPSCLILTQQKSCYHGFVYWKFWASLIWTLMSAESAILSPCSHCTLGSRFSKCEYSSK</sequence>
<proteinExistence type="predicted"/>